<name>A0A5C7IG43_9ROSI</name>
<evidence type="ECO:0000313" key="3">
    <source>
        <dbReference type="Proteomes" id="UP000323000"/>
    </source>
</evidence>
<dbReference type="AlphaFoldDB" id="A0A5C7IG43"/>
<sequence length="216" mass="24633">MVNIFVQKKIVFKVKGECKKCWTKAMKIVAVAEGEIFSVAWEGECKEKMVVIGDGVDVDTLTRKLRKKLCYAELLLVEEVKVVKTVDKKEVIKVAIKETIKEEKKKHHQQPNNMPTPTHKPATYNSTTTTQQKKTKAKPNKSNHATPRKHTKQQAKSKAKPPKNQNSDLLKIPNEIKTHLTSPSSSQRVRERIRSSRVEDEAGIRQRVDEVTSIRN</sequence>
<feature type="compositionally biased region" description="Low complexity" evidence="1">
    <location>
        <begin position="121"/>
        <end position="132"/>
    </location>
</feature>
<dbReference type="PANTHER" id="PTHR46932">
    <property type="entry name" value="HEAVY METAL-ASSOCIATED ISOPRENYLATED PLANT PROTEIN 47"/>
    <property type="match status" value="1"/>
</dbReference>
<evidence type="ECO:0000313" key="2">
    <source>
        <dbReference type="EMBL" id="TXG68101.1"/>
    </source>
</evidence>
<reference evidence="3" key="1">
    <citation type="journal article" date="2019" name="Gigascience">
        <title>De novo genome assembly of the endangered Acer yangbiense, a plant species with extremely small populations endemic to Yunnan Province, China.</title>
        <authorList>
            <person name="Yang J."/>
            <person name="Wariss H.M."/>
            <person name="Tao L."/>
            <person name="Zhang R."/>
            <person name="Yun Q."/>
            <person name="Hollingsworth P."/>
            <person name="Dao Z."/>
            <person name="Luo G."/>
            <person name="Guo H."/>
            <person name="Ma Y."/>
            <person name="Sun W."/>
        </authorList>
    </citation>
    <scope>NUCLEOTIDE SEQUENCE [LARGE SCALE GENOMIC DNA]</scope>
    <source>
        <strain evidence="3">cv. Malutang</strain>
    </source>
</reference>
<dbReference type="OrthoDB" id="692882at2759"/>
<dbReference type="Gene3D" id="3.30.70.100">
    <property type="match status" value="1"/>
</dbReference>
<dbReference type="PANTHER" id="PTHR46932:SF12">
    <property type="entry name" value="HEAVY METAL-ASSOCIATED ISOPRENYLATED PLANT PROTEIN 47"/>
    <property type="match status" value="1"/>
</dbReference>
<accession>A0A5C7IG43</accession>
<proteinExistence type="predicted"/>
<organism evidence="2 3">
    <name type="scientific">Acer yangbiense</name>
    <dbReference type="NCBI Taxonomy" id="1000413"/>
    <lineage>
        <taxon>Eukaryota</taxon>
        <taxon>Viridiplantae</taxon>
        <taxon>Streptophyta</taxon>
        <taxon>Embryophyta</taxon>
        <taxon>Tracheophyta</taxon>
        <taxon>Spermatophyta</taxon>
        <taxon>Magnoliopsida</taxon>
        <taxon>eudicotyledons</taxon>
        <taxon>Gunneridae</taxon>
        <taxon>Pentapetalae</taxon>
        <taxon>rosids</taxon>
        <taxon>malvids</taxon>
        <taxon>Sapindales</taxon>
        <taxon>Sapindaceae</taxon>
        <taxon>Hippocastanoideae</taxon>
        <taxon>Acereae</taxon>
        <taxon>Acer</taxon>
    </lineage>
</organism>
<protein>
    <recommendedName>
        <fullName evidence="4">HMA domain-containing protein</fullName>
    </recommendedName>
</protein>
<comment type="caution">
    <text evidence="2">The sequence shown here is derived from an EMBL/GenBank/DDBJ whole genome shotgun (WGS) entry which is preliminary data.</text>
</comment>
<evidence type="ECO:0008006" key="4">
    <source>
        <dbReference type="Google" id="ProtNLM"/>
    </source>
</evidence>
<feature type="compositionally biased region" description="Basic residues" evidence="1">
    <location>
        <begin position="133"/>
        <end position="161"/>
    </location>
</feature>
<feature type="compositionally biased region" description="Basic and acidic residues" evidence="1">
    <location>
        <begin position="188"/>
        <end position="216"/>
    </location>
</feature>
<dbReference type="EMBL" id="VAHF01000003">
    <property type="protein sequence ID" value="TXG68101.1"/>
    <property type="molecule type" value="Genomic_DNA"/>
</dbReference>
<evidence type="ECO:0000256" key="1">
    <source>
        <dbReference type="SAM" id="MobiDB-lite"/>
    </source>
</evidence>
<gene>
    <name evidence="2" type="ORF">EZV62_009376</name>
</gene>
<dbReference type="Proteomes" id="UP000323000">
    <property type="component" value="Chromosome 3"/>
</dbReference>
<feature type="region of interest" description="Disordered" evidence="1">
    <location>
        <begin position="102"/>
        <end position="216"/>
    </location>
</feature>
<keyword evidence="3" id="KW-1185">Reference proteome</keyword>
<dbReference type="InterPro" id="IPR042885">
    <property type="entry name" value="HIPP47/16"/>
</dbReference>